<evidence type="ECO:0000313" key="3">
    <source>
        <dbReference type="Proteomes" id="UP001143747"/>
    </source>
</evidence>
<dbReference type="SUPFAM" id="SSF51658">
    <property type="entry name" value="Xylose isomerase-like"/>
    <property type="match status" value="1"/>
</dbReference>
<dbReference type="EMBL" id="JAKELO010000002">
    <property type="protein sequence ID" value="MDE4907486.1"/>
    <property type="molecule type" value="Genomic_DNA"/>
</dbReference>
<dbReference type="InterPro" id="IPR013022">
    <property type="entry name" value="Xyl_isomerase-like_TIM-brl"/>
</dbReference>
<dbReference type="PANTHER" id="PTHR12110">
    <property type="entry name" value="HYDROXYPYRUVATE ISOMERASE"/>
    <property type="match status" value="1"/>
</dbReference>
<proteinExistence type="predicted"/>
<feature type="domain" description="Xylose isomerase-like TIM barrel" evidence="1">
    <location>
        <begin position="23"/>
        <end position="241"/>
    </location>
</feature>
<protein>
    <submittedName>
        <fullName evidence="2">Sugar phosphate isomerase/epimerase</fullName>
    </submittedName>
</protein>
<comment type="caution">
    <text evidence="2">The sequence shown here is derived from an EMBL/GenBank/DDBJ whole genome shotgun (WGS) entry which is preliminary data.</text>
</comment>
<keyword evidence="3" id="KW-1185">Reference proteome</keyword>
<gene>
    <name evidence="2" type="ORF">L0665_02485</name>
</gene>
<sequence>MTLPLYFASSSKVWSSPEWVYGIEECGYDGWEISADGNYRLDNPKAFAKIVEIIETTNLAISVHAPFTDLNIGSLNDPIYCESIRQMQICVTKAAEITDVVTIHPGYVSPHGRLVPDKVWNLHKEALRQIGATGIDTGVRVCLENMPKIPDFLCMEADEHYGMIEGVDGIYATVDLGHANTTGQVETYLNRINTVTHMHIHDNHGRSDEHLALGQGTIDWDDAGARISAAYHGICVVEGRNLDEAVVSRDVFRRCFQ</sequence>
<dbReference type="InterPro" id="IPR036237">
    <property type="entry name" value="Xyl_isomerase-like_sf"/>
</dbReference>
<dbReference type="InterPro" id="IPR050312">
    <property type="entry name" value="IolE/XylAMocC-like"/>
</dbReference>
<dbReference type="PANTHER" id="PTHR12110:SF21">
    <property type="entry name" value="XYLOSE ISOMERASE-LIKE TIM BARREL DOMAIN-CONTAINING PROTEIN"/>
    <property type="match status" value="1"/>
</dbReference>
<dbReference type="AlphaFoldDB" id="A0A9Q4KS45"/>
<evidence type="ECO:0000259" key="1">
    <source>
        <dbReference type="Pfam" id="PF01261"/>
    </source>
</evidence>
<dbReference type="Gene3D" id="3.20.20.150">
    <property type="entry name" value="Divalent-metal-dependent TIM barrel enzymes"/>
    <property type="match status" value="1"/>
</dbReference>
<organism evidence="2 3">
    <name type="scientific">Methanogenium marinum</name>
    <dbReference type="NCBI Taxonomy" id="348610"/>
    <lineage>
        <taxon>Archaea</taxon>
        <taxon>Methanobacteriati</taxon>
        <taxon>Methanobacteriota</taxon>
        <taxon>Stenosarchaea group</taxon>
        <taxon>Methanomicrobia</taxon>
        <taxon>Methanomicrobiales</taxon>
        <taxon>Methanomicrobiaceae</taxon>
        <taxon>Methanogenium</taxon>
    </lineage>
</organism>
<dbReference type="GO" id="GO:0016853">
    <property type="term" value="F:isomerase activity"/>
    <property type="evidence" value="ECO:0007669"/>
    <property type="project" value="UniProtKB-KW"/>
</dbReference>
<dbReference type="RefSeq" id="WP_274924136.1">
    <property type="nucleotide sequence ID" value="NZ_JAKELO010000002.1"/>
</dbReference>
<evidence type="ECO:0000313" key="2">
    <source>
        <dbReference type="EMBL" id="MDE4907486.1"/>
    </source>
</evidence>
<dbReference type="Pfam" id="PF01261">
    <property type="entry name" value="AP_endonuc_2"/>
    <property type="match status" value="1"/>
</dbReference>
<reference evidence="2" key="1">
    <citation type="submission" date="2022-01" db="EMBL/GenBank/DDBJ databases">
        <title>Draft genome of Methanogenium marinum DSM 15558.</title>
        <authorList>
            <person name="Chen S.-C."/>
            <person name="You Y.-T."/>
        </authorList>
    </citation>
    <scope>NUCLEOTIDE SEQUENCE</scope>
    <source>
        <strain evidence="2">DSM 15558</strain>
    </source>
</reference>
<name>A0A9Q4KS45_9EURY</name>
<dbReference type="Proteomes" id="UP001143747">
    <property type="component" value="Unassembled WGS sequence"/>
</dbReference>
<keyword evidence="2" id="KW-0413">Isomerase</keyword>
<accession>A0A9Q4KS45</accession>